<dbReference type="Gene3D" id="1.10.45.10">
    <property type="entry name" value="Vanillyl-alcohol Oxidase, Chain A, domain 4"/>
    <property type="match status" value="1"/>
</dbReference>
<accession>U5NE13</accession>
<dbReference type="Proteomes" id="UP000017184">
    <property type="component" value="Chromosome"/>
</dbReference>
<dbReference type="InterPro" id="IPR016167">
    <property type="entry name" value="FAD-bd_PCMH_sub1"/>
</dbReference>
<dbReference type="InterPro" id="IPR004113">
    <property type="entry name" value="FAD-bd_oxidored_4_C"/>
</dbReference>
<keyword evidence="4" id="KW-0274">FAD</keyword>
<dbReference type="PANTHER" id="PTHR43716:SF2">
    <property type="entry name" value="BLL6224 PROTEIN"/>
    <property type="match status" value="1"/>
</dbReference>
<dbReference type="GO" id="GO:0003824">
    <property type="term" value="F:catalytic activity"/>
    <property type="evidence" value="ECO:0007669"/>
    <property type="project" value="InterPro"/>
</dbReference>
<dbReference type="OrthoDB" id="8522822at2"/>
<dbReference type="STRING" id="946483.Cenrod_2400"/>
<protein>
    <submittedName>
        <fullName evidence="6">FAD/FMN-containing dehydrogenase</fullName>
    </submittedName>
</protein>
<dbReference type="InterPro" id="IPR016166">
    <property type="entry name" value="FAD-bd_PCMH"/>
</dbReference>
<dbReference type="PROSITE" id="PS51387">
    <property type="entry name" value="FAD_PCMH"/>
    <property type="match status" value="1"/>
</dbReference>
<dbReference type="InterPro" id="IPR016169">
    <property type="entry name" value="FAD-bd_PCMH_sub2"/>
</dbReference>
<dbReference type="Gene3D" id="3.30.70.2740">
    <property type="match status" value="1"/>
</dbReference>
<dbReference type="eggNOG" id="COG0277">
    <property type="taxonomic scope" value="Bacteria"/>
</dbReference>
<gene>
    <name evidence="6" type="ORF">Cenrod_2400</name>
</gene>
<dbReference type="PANTHER" id="PTHR43716">
    <property type="entry name" value="D-2-HYDROXYGLUTARATE DEHYDROGENASE, MITOCHONDRIAL"/>
    <property type="match status" value="1"/>
</dbReference>
<evidence type="ECO:0000256" key="2">
    <source>
        <dbReference type="ARBA" id="ARBA00008000"/>
    </source>
</evidence>
<evidence type="ECO:0000256" key="4">
    <source>
        <dbReference type="ARBA" id="ARBA00022827"/>
    </source>
</evidence>
<dbReference type="Gene3D" id="3.30.43.10">
    <property type="entry name" value="Uridine Diphospho-n-acetylenolpyruvylglucosamine Reductase, domain 2"/>
    <property type="match status" value="1"/>
</dbReference>
<dbReference type="Gene3D" id="3.30.70.2190">
    <property type="match status" value="1"/>
</dbReference>
<reference evidence="6 7" key="1">
    <citation type="journal article" date="2013" name="Genome Biol.">
        <title>Genomic analysis reveals key aspects of prokaryotic symbiosis in the phototrophic consortium "Chlorochromatium aggregatum".</title>
        <authorList>
            <person name="Liu Z."/>
            <person name="Muller J."/>
            <person name="Li T."/>
            <person name="Alvey R.M."/>
            <person name="Vogl K."/>
            <person name="Frigaard N.U."/>
            <person name="Rockwell N.C."/>
            <person name="Boyd E.S."/>
            <person name="Tomsho L.P."/>
            <person name="Schuster S.C."/>
            <person name="Henke P."/>
            <person name="Rohde M."/>
            <person name="Overmann J."/>
            <person name="Bryant D.A."/>
        </authorList>
    </citation>
    <scope>NUCLEOTIDE SEQUENCE [LARGE SCALE GENOMIC DNA]</scope>
    <source>
        <strain evidence="6">CR</strain>
    </source>
</reference>
<dbReference type="InterPro" id="IPR036318">
    <property type="entry name" value="FAD-bd_PCMH-like_sf"/>
</dbReference>
<dbReference type="PATRIC" id="fig|946483.4.peg.2422"/>
<dbReference type="GO" id="GO:0071949">
    <property type="term" value="F:FAD binding"/>
    <property type="evidence" value="ECO:0007669"/>
    <property type="project" value="InterPro"/>
</dbReference>
<dbReference type="InterPro" id="IPR051264">
    <property type="entry name" value="FAD-oxidored/transferase_4"/>
</dbReference>
<feature type="domain" description="FAD-binding PCMH-type" evidence="5">
    <location>
        <begin position="34"/>
        <end position="222"/>
    </location>
</feature>
<dbReference type="SUPFAM" id="SSF56176">
    <property type="entry name" value="FAD-binding/transporter-associated domain-like"/>
    <property type="match status" value="1"/>
</dbReference>
<dbReference type="GO" id="GO:0022904">
    <property type="term" value="P:respiratory electron transport chain"/>
    <property type="evidence" value="ECO:0007669"/>
    <property type="project" value="TreeGrafter"/>
</dbReference>
<dbReference type="FunFam" id="1.10.45.10:FF:000001">
    <property type="entry name" value="D-lactate dehydrogenase mitochondrial"/>
    <property type="match status" value="1"/>
</dbReference>
<keyword evidence="7" id="KW-1185">Reference proteome</keyword>
<dbReference type="Pfam" id="PF02913">
    <property type="entry name" value="FAD-oxidase_C"/>
    <property type="match status" value="1"/>
</dbReference>
<keyword evidence="3" id="KW-0285">Flavoprotein</keyword>
<dbReference type="InterPro" id="IPR016171">
    <property type="entry name" value="Vanillyl_alc_oxidase_C-sub2"/>
</dbReference>
<sequence>MDALLGALRGIVGDGHVLTGGDLGAWERDWRGRARGKALAVVRPACTQEVADVVRATAAYVQQHPDCGIGIVPQGGNTGLVLGSTPDESGTMLVLSLRRMQAVRNVDATNLSMTVDAGCIIDTLHECTSAQGLWLPLSLAAEASCTVGGVLSTNAGGTRVLRFGTARDFCLGLEVVTATGEVWDGLRGLRKDNTGYDLRQLFIGSEGTLGIVTAATLRLYPAPKACWVAWADVPDMASALGLLERARYSLGDALTAFELMDRSALDLVRKHRPALRVPLYPSGAYAVLLEYCATDAGMRAPLEDTLAAAMQQGCATDAVLAENARQSRAFWQVREAIPEAQAQEGPSVKHDVSLPLGAMSSFLDATAAALCAAIPGVRVLHFGHLGDGNLHYNVFPPEHVDGRAFVRDEEERINDLVFAQVTAHGGAIAAEHGIGSLRARRLAQVEPPVAMAMMHAIKKALDPTNLLNPGRVLLHSVQNPCMEKRPCLP</sequence>
<evidence type="ECO:0000256" key="1">
    <source>
        <dbReference type="ARBA" id="ARBA00001974"/>
    </source>
</evidence>
<dbReference type="InterPro" id="IPR006094">
    <property type="entry name" value="Oxid_FAD_bind_N"/>
</dbReference>
<evidence type="ECO:0000256" key="3">
    <source>
        <dbReference type="ARBA" id="ARBA00022630"/>
    </source>
</evidence>
<comment type="similarity">
    <text evidence="2">Belongs to the FAD-binding oxidoreductase/transferase type 4 family.</text>
</comment>
<proteinExistence type="inferred from homology"/>
<comment type="cofactor">
    <cofactor evidence="1">
        <name>FAD</name>
        <dbReference type="ChEBI" id="CHEBI:57692"/>
    </cofactor>
</comment>
<dbReference type="SUPFAM" id="SSF55103">
    <property type="entry name" value="FAD-linked oxidases, C-terminal domain"/>
    <property type="match status" value="1"/>
</dbReference>
<dbReference type="HOGENOM" id="CLU_017779_4_1_4"/>
<name>U5NE13_9BURK</name>
<evidence type="ECO:0000313" key="6">
    <source>
        <dbReference type="EMBL" id="AGX88458.1"/>
    </source>
</evidence>
<dbReference type="KEGG" id="cbx:Cenrod_2400"/>
<dbReference type="Gene3D" id="3.30.465.10">
    <property type="match status" value="1"/>
</dbReference>
<dbReference type="Pfam" id="PF01565">
    <property type="entry name" value="FAD_binding_4"/>
    <property type="match status" value="1"/>
</dbReference>
<evidence type="ECO:0000313" key="7">
    <source>
        <dbReference type="Proteomes" id="UP000017184"/>
    </source>
</evidence>
<dbReference type="AlphaFoldDB" id="U5NE13"/>
<evidence type="ECO:0000259" key="5">
    <source>
        <dbReference type="PROSITE" id="PS51387"/>
    </source>
</evidence>
<dbReference type="InterPro" id="IPR016164">
    <property type="entry name" value="FAD-linked_Oxase-like_C"/>
</dbReference>
<organism evidence="6 7">
    <name type="scientific">Candidatus Symbiobacter mobilis CR</name>
    <dbReference type="NCBI Taxonomy" id="946483"/>
    <lineage>
        <taxon>Bacteria</taxon>
        <taxon>Pseudomonadati</taxon>
        <taxon>Pseudomonadota</taxon>
        <taxon>Betaproteobacteria</taxon>
        <taxon>Burkholderiales</taxon>
        <taxon>Comamonadaceae</taxon>
    </lineage>
</organism>
<dbReference type="RefSeq" id="WP_022776195.1">
    <property type="nucleotide sequence ID" value="NC_022576.1"/>
</dbReference>
<dbReference type="EMBL" id="CP004885">
    <property type="protein sequence ID" value="AGX88458.1"/>
    <property type="molecule type" value="Genomic_DNA"/>
</dbReference>